<dbReference type="AlphaFoldDB" id="A0A1J4JH25"/>
<dbReference type="RefSeq" id="XP_068349701.1">
    <property type="nucleotide sequence ID" value="XM_068511329.1"/>
</dbReference>
<protein>
    <submittedName>
        <fullName evidence="2">Uncharacterized protein</fullName>
    </submittedName>
</protein>
<proteinExistence type="predicted"/>
<dbReference type="PANTHER" id="PTHR47026:SF2">
    <property type="entry name" value="FLAGELLAR ASSOCIATED PROTEIN"/>
    <property type="match status" value="1"/>
</dbReference>
<keyword evidence="3" id="KW-1185">Reference proteome</keyword>
<sequence>MYLAELTQYIQCVNLFLFVQFFLVSQTAPISDMSTPGIRIRHRHNNIPKAPCVETDNVHEIVQMLIDGLSLDMIPPEIHPKLIVPLSAKKTEVLVAGKIELARKIQSIIRQLNITFVKPDPIDVKNIVKPTTDSLTMSYLSRSLGTNKLPLISTMKYQDNDEERRLKYRADVKSSEEYWKHEVKHFNELRNEELEKLNSQHEGVMKKLMSRPTTRHATRPSSASLSLKEKEKLLISKKKFDAAKTVRERAENVEFIEMQEAIQREERNLKRKAELLRNKQDFEKLTLERTWDAKWKDLRSEMINEYSNKDTQLRTLRPASQNASRNLPIMSRTMPVGKLKFQSLLNDRLNYYF</sequence>
<gene>
    <name evidence="2" type="ORF">TRFO_37273</name>
</gene>
<comment type="caution">
    <text evidence="2">The sequence shown here is derived from an EMBL/GenBank/DDBJ whole genome shotgun (WGS) entry which is preliminary data.</text>
</comment>
<name>A0A1J4JH25_9EUKA</name>
<evidence type="ECO:0000256" key="1">
    <source>
        <dbReference type="SAM" id="SignalP"/>
    </source>
</evidence>
<organism evidence="2 3">
    <name type="scientific">Tritrichomonas foetus</name>
    <dbReference type="NCBI Taxonomy" id="1144522"/>
    <lineage>
        <taxon>Eukaryota</taxon>
        <taxon>Metamonada</taxon>
        <taxon>Parabasalia</taxon>
        <taxon>Tritrichomonadida</taxon>
        <taxon>Tritrichomonadidae</taxon>
        <taxon>Tritrichomonas</taxon>
    </lineage>
</organism>
<keyword evidence="1" id="KW-0732">Signal</keyword>
<evidence type="ECO:0000313" key="2">
    <source>
        <dbReference type="EMBL" id="OHS96564.1"/>
    </source>
</evidence>
<evidence type="ECO:0000313" key="3">
    <source>
        <dbReference type="Proteomes" id="UP000179807"/>
    </source>
</evidence>
<dbReference type="VEuPathDB" id="TrichDB:TRFO_37273"/>
<dbReference type="Proteomes" id="UP000179807">
    <property type="component" value="Unassembled WGS sequence"/>
</dbReference>
<dbReference type="GeneID" id="94846033"/>
<accession>A0A1J4JH25</accession>
<feature type="chain" id="PRO_5012068646" evidence="1">
    <location>
        <begin position="28"/>
        <end position="353"/>
    </location>
</feature>
<dbReference type="EMBL" id="MLAK01001169">
    <property type="protein sequence ID" value="OHS96564.1"/>
    <property type="molecule type" value="Genomic_DNA"/>
</dbReference>
<reference evidence="2" key="1">
    <citation type="submission" date="2016-10" db="EMBL/GenBank/DDBJ databases">
        <authorList>
            <person name="Benchimol M."/>
            <person name="Almeida L.G."/>
            <person name="Vasconcelos A.T."/>
            <person name="Perreira-Neves A."/>
            <person name="Rosa I.A."/>
            <person name="Tasca T."/>
            <person name="Bogo M.R."/>
            <person name="de Souza W."/>
        </authorList>
    </citation>
    <scope>NUCLEOTIDE SEQUENCE [LARGE SCALE GENOMIC DNA]</scope>
    <source>
        <strain evidence="2">K</strain>
    </source>
</reference>
<dbReference type="PANTHER" id="PTHR47026">
    <property type="entry name" value="PIGMENTOSA GTPASE REGULATOR-LIKE PROTEIN, PUTATIVE-RELATED"/>
    <property type="match status" value="1"/>
</dbReference>
<feature type="signal peptide" evidence="1">
    <location>
        <begin position="1"/>
        <end position="27"/>
    </location>
</feature>